<dbReference type="InterPro" id="IPR050301">
    <property type="entry name" value="NTE"/>
</dbReference>
<evidence type="ECO:0000256" key="2">
    <source>
        <dbReference type="ARBA" id="ARBA00022963"/>
    </source>
</evidence>
<proteinExistence type="predicted"/>
<dbReference type="STRING" id="1821621.A8C75_20970"/>
<dbReference type="RefSeq" id="WP_067386300.1">
    <property type="nucleotide sequence ID" value="NZ_CP015839.1"/>
</dbReference>
<evidence type="ECO:0000256" key="3">
    <source>
        <dbReference type="ARBA" id="ARBA00023098"/>
    </source>
</evidence>
<feature type="short sequence motif" description="GXSXG" evidence="4">
    <location>
        <begin position="40"/>
        <end position="44"/>
    </location>
</feature>
<dbReference type="Proteomes" id="UP000078070">
    <property type="component" value="Chromosome"/>
</dbReference>
<protein>
    <submittedName>
        <fullName evidence="6">Esterase</fullName>
    </submittedName>
</protein>
<keyword evidence="2 4" id="KW-0442">Lipid degradation</keyword>
<keyword evidence="3 4" id="KW-0443">Lipid metabolism</keyword>
<evidence type="ECO:0000256" key="4">
    <source>
        <dbReference type="PROSITE-ProRule" id="PRU01161"/>
    </source>
</evidence>
<dbReference type="EMBL" id="CP015839">
    <property type="protein sequence ID" value="ANG64702.1"/>
    <property type="molecule type" value="Genomic_DNA"/>
</dbReference>
<dbReference type="PANTHER" id="PTHR14226">
    <property type="entry name" value="NEUROPATHY TARGET ESTERASE/SWISS CHEESE D.MELANOGASTER"/>
    <property type="match status" value="1"/>
</dbReference>
<dbReference type="InterPro" id="IPR002641">
    <property type="entry name" value="PNPLA_dom"/>
</dbReference>
<dbReference type="GO" id="GO:0016042">
    <property type="term" value="P:lipid catabolic process"/>
    <property type="evidence" value="ECO:0007669"/>
    <property type="project" value="UniProtKB-UniRule"/>
</dbReference>
<sequence>MGARKLNLALQGGGAHGAFTWGVLDRLLEEPKLQFEGVSGASAGAMNAVMLASGLQQGGHAGARELLTRFWHEVSLHALPELPKGLPAAGIGESMADWMQMLSYYLSPYDLNPLDINPLRSLVERMVDFEQLQAASPIRLFIAATDVQTGKLRLFRETEISADHLLASACLPTLHKAIEIDGRNYWDGGFSGNPAIYPLIFDCASDDVLVILLQPLMRVGTPVSASAIRERVAEFGFQSTYLREMRAISYMQFEIRKTPFSLGAFERRVRRLRLHQIESDELLASLDRASKYDTRLHFLEALRDRGRAQADRWLEQNGHCIGRSSSCDLGLFL</sequence>
<reference evidence="6 7" key="2">
    <citation type="journal article" date="2018" name="Int. J. Syst. Evol. Microbiol.">
        <title>Marinobacterium aestuarii sp. nov., a benzene-degrading marine bacterium isolated from estuary sediment.</title>
        <authorList>
            <person name="Bae S.S."/>
            <person name="Jung J."/>
            <person name="Chung D."/>
            <person name="Baek K."/>
        </authorList>
    </citation>
    <scope>NUCLEOTIDE SEQUENCE [LARGE SCALE GENOMIC DNA]</scope>
    <source>
        <strain evidence="6 7">ST58-10</strain>
    </source>
</reference>
<keyword evidence="7" id="KW-1185">Reference proteome</keyword>
<feature type="short sequence motif" description="GXGXXG" evidence="4">
    <location>
        <begin position="12"/>
        <end position="17"/>
    </location>
</feature>
<dbReference type="GO" id="GO:0016787">
    <property type="term" value="F:hydrolase activity"/>
    <property type="evidence" value="ECO:0007669"/>
    <property type="project" value="UniProtKB-UniRule"/>
</dbReference>
<organism evidence="6 7">
    <name type="scientific">Marinobacterium aestuarii</name>
    <dbReference type="NCBI Taxonomy" id="1821621"/>
    <lineage>
        <taxon>Bacteria</taxon>
        <taxon>Pseudomonadati</taxon>
        <taxon>Pseudomonadota</taxon>
        <taxon>Gammaproteobacteria</taxon>
        <taxon>Oceanospirillales</taxon>
        <taxon>Oceanospirillaceae</taxon>
        <taxon>Marinobacterium</taxon>
    </lineage>
</organism>
<reference evidence="7" key="1">
    <citation type="submission" date="2016-05" db="EMBL/GenBank/DDBJ databases">
        <authorList>
            <person name="Baek K."/>
            <person name="Yang S.-J."/>
        </authorList>
    </citation>
    <scope>NUCLEOTIDE SEQUENCE [LARGE SCALE GENOMIC DNA]</scope>
    <source>
        <strain evidence="7">ST58-10</strain>
    </source>
</reference>
<feature type="active site" description="Proton acceptor" evidence="4">
    <location>
        <position position="187"/>
    </location>
</feature>
<dbReference type="InterPro" id="IPR016035">
    <property type="entry name" value="Acyl_Trfase/lysoPLipase"/>
</dbReference>
<dbReference type="AlphaFoldDB" id="A0A1A9F3P2"/>
<dbReference type="PANTHER" id="PTHR14226:SF78">
    <property type="entry name" value="SLR0060 PROTEIN"/>
    <property type="match status" value="1"/>
</dbReference>
<feature type="domain" description="PNPLA" evidence="5">
    <location>
        <begin position="8"/>
        <end position="200"/>
    </location>
</feature>
<evidence type="ECO:0000256" key="1">
    <source>
        <dbReference type="ARBA" id="ARBA00022801"/>
    </source>
</evidence>
<feature type="short sequence motif" description="DGA/G" evidence="4">
    <location>
        <begin position="187"/>
        <end position="189"/>
    </location>
</feature>
<dbReference type="Gene3D" id="3.40.1090.10">
    <property type="entry name" value="Cytosolic phospholipase A2 catalytic domain"/>
    <property type="match status" value="2"/>
</dbReference>
<dbReference type="KEGG" id="mars:A8C75_20970"/>
<keyword evidence="1 4" id="KW-0378">Hydrolase</keyword>
<evidence type="ECO:0000313" key="7">
    <source>
        <dbReference type="Proteomes" id="UP000078070"/>
    </source>
</evidence>
<feature type="active site" description="Nucleophile" evidence="4">
    <location>
        <position position="42"/>
    </location>
</feature>
<dbReference type="Pfam" id="PF01734">
    <property type="entry name" value="Patatin"/>
    <property type="match status" value="1"/>
</dbReference>
<evidence type="ECO:0000313" key="6">
    <source>
        <dbReference type="EMBL" id="ANG64702.1"/>
    </source>
</evidence>
<accession>A0A1A9F3P2</accession>
<dbReference type="SUPFAM" id="SSF52151">
    <property type="entry name" value="FabD/lysophospholipase-like"/>
    <property type="match status" value="1"/>
</dbReference>
<gene>
    <name evidence="6" type="ORF">A8C75_20970</name>
</gene>
<dbReference type="OrthoDB" id="9807112at2"/>
<name>A0A1A9F3P2_9GAMM</name>
<dbReference type="PROSITE" id="PS51635">
    <property type="entry name" value="PNPLA"/>
    <property type="match status" value="1"/>
</dbReference>
<evidence type="ECO:0000259" key="5">
    <source>
        <dbReference type="PROSITE" id="PS51635"/>
    </source>
</evidence>